<dbReference type="SMR" id="A0A803MHX5"/>
<dbReference type="Gene3D" id="1.10.110.10">
    <property type="entry name" value="Plant lipid-transfer and hydrophobic proteins"/>
    <property type="match status" value="1"/>
</dbReference>
<protein>
    <recommendedName>
        <fullName evidence="2">Non-specific lipid-transfer protein</fullName>
    </recommendedName>
</protein>
<evidence type="ECO:0000259" key="4">
    <source>
        <dbReference type="SMART" id="SM00499"/>
    </source>
</evidence>
<dbReference type="CDD" id="cd01960">
    <property type="entry name" value="nsLTP1"/>
    <property type="match status" value="1"/>
</dbReference>
<dbReference type="AlphaFoldDB" id="A0A803MHX5"/>
<keyword evidence="2" id="KW-0446">Lipid-binding</keyword>
<evidence type="ECO:0000256" key="1">
    <source>
        <dbReference type="ARBA" id="ARBA00009748"/>
    </source>
</evidence>
<dbReference type="PROSITE" id="PS00597">
    <property type="entry name" value="PLANT_LTP"/>
    <property type="match status" value="1"/>
</dbReference>
<comment type="function">
    <text evidence="2">Plant non-specific lipid-transfer proteins transfer phospholipids as well as galactolipids across membranes. May play a role in wax or cutin deposition in the cell walls of expanding epidermal cells and certain secretory tissues.</text>
</comment>
<feature type="domain" description="Bifunctional inhibitor/plant lipid transfer protein/seed storage helical" evidence="4">
    <location>
        <begin position="30"/>
        <end position="115"/>
    </location>
</feature>
<keyword evidence="6" id="KW-1185">Reference proteome</keyword>
<evidence type="ECO:0000313" key="6">
    <source>
        <dbReference type="Proteomes" id="UP000596660"/>
    </source>
</evidence>
<keyword evidence="2" id="KW-0813">Transport</keyword>
<name>A0A803MHX5_CHEQI</name>
<dbReference type="OrthoDB" id="1890443at2759"/>
<reference evidence="5" key="2">
    <citation type="submission" date="2021-03" db="UniProtKB">
        <authorList>
            <consortium name="EnsemblPlants"/>
        </authorList>
    </citation>
    <scope>IDENTIFICATION</scope>
</reference>
<keyword evidence="3" id="KW-0732">Signal</keyword>
<gene>
    <name evidence="5" type="primary">LOC110690674</name>
</gene>
<feature type="chain" id="PRO_5030721919" description="Non-specific lipid-transfer protein" evidence="3">
    <location>
        <begin position="27"/>
        <end position="119"/>
    </location>
</feature>
<dbReference type="GO" id="GO:0008289">
    <property type="term" value="F:lipid binding"/>
    <property type="evidence" value="ECO:0007669"/>
    <property type="project" value="UniProtKB-KW"/>
</dbReference>
<dbReference type="SUPFAM" id="SSF47699">
    <property type="entry name" value="Bifunctional inhibitor/lipid-transfer protein/seed storage 2S albumin"/>
    <property type="match status" value="1"/>
</dbReference>
<dbReference type="Pfam" id="PF00234">
    <property type="entry name" value="Tryp_alpha_amyl"/>
    <property type="match status" value="1"/>
</dbReference>
<reference evidence="5" key="1">
    <citation type="journal article" date="2017" name="Nature">
        <title>The genome of Chenopodium quinoa.</title>
        <authorList>
            <person name="Jarvis D.E."/>
            <person name="Ho Y.S."/>
            <person name="Lightfoot D.J."/>
            <person name="Schmoeckel S.M."/>
            <person name="Li B."/>
            <person name="Borm T.J.A."/>
            <person name="Ohyanagi H."/>
            <person name="Mineta K."/>
            <person name="Michell C.T."/>
            <person name="Saber N."/>
            <person name="Kharbatia N.M."/>
            <person name="Rupper R.R."/>
            <person name="Sharp A.R."/>
            <person name="Dally N."/>
            <person name="Boughton B.A."/>
            <person name="Woo Y.H."/>
            <person name="Gao G."/>
            <person name="Schijlen E.G.W.M."/>
            <person name="Guo X."/>
            <person name="Momin A.A."/>
            <person name="Negrao S."/>
            <person name="Al-Babili S."/>
            <person name="Gehring C."/>
            <person name="Roessner U."/>
            <person name="Jung C."/>
            <person name="Murphy K."/>
            <person name="Arold S.T."/>
            <person name="Gojobori T."/>
            <person name="van der Linden C.G."/>
            <person name="van Loo E.N."/>
            <person name="Jellen E.N."/>
            <person name="Maughan P.J."/>
            <person name="Tester M."/>
        </authorList>
    </citation>
    <scope>NUCLEOTIDE SEQUENCE [LARGE SCALE GENOMIC DNA]</scope>
    <source>
        <strain evidence="5">cv. PI 614886</strain>
    </source>
</reference>
<sequence length="119" mass="12317">MASTTLLKLASAIFMCMMVAAPHAEAAMNCGMVSTNIGKCIPYLTGKVISPPTACCAGIKTLNSKASTPTDRKTVCGCLKTAATAMKTLDFGKAAGLPGRCNVRIPFAISPKTDCSRVK</sequence>
<evidence type="ECO:0000313" key="5">
    <source>
        <dbReference type="EnsemblPlants" id="AUR62029723-RA:cds"/>
    </source>
</evidence>
<dbReference type="InterPro" id="IPR000528">
    <property type="entry name" value="Plant_nsLTP"/>
</dbReference>
<comment type="similarity">
    <text evidence="1 2">Belongs to the plant LTP family.</text>
</comment>
<dbReference type="InterPro" id="IPR016140">
    <property type="entry name" value="Bifunc_inhib/LTP/seed_store"/>
</dbReference>
<dbReference type="RefSeq" id="XP_021723223.1">
    <property type="nucleotide sequence ID" value="XM_021867531.1"/>
</dbReference>
<evidence type="ECO:0000256" key="3">
    <source>
        <dbReference type="SAM" id="SignalP"/>
    </source>
</evidence>
<accession>A0A803MHX5</accession>
<dbReference type="GeneID" id="110690674"/>
<evidence type="ECO:0000256" key="2">
    <source>
        <dbReference type="RuleBase" id="RU000628"/>
    </source>
</evidence>
<proteinExistence type="inferred from homology"/>
<dbReference type="PRINTS" id="PR00382">
    <property type="entry name" value="LIPIDTRNSFER"/>
</dbReference>
<feature type="signal peptide" evidence="3">
    <location>
        <begin position="1"/>
        <end position="26"/>
    </location>
</feature>
<dbReference type="GO" id="GO:0006869">
    <property type="term" value="P:lipid transport"/>
    <property type="evidence" value="ECO:0007669"/>
    <property type="project" value="InterPro"/>
</dbReference>
<dbReference type="SMART" id="SM00499">
    <property type="entry name" value="AAI"/>
    <property type="match status" value="1"/>
</dbReference>
<dbReference type="OMA" id="TSINCNG"/>
<dbReference type="Gramene" id="AUR62029723-RA">
    <property type="protein sequence ID" value="AUR62029723-RA:cds"/>
    <property type="gene ID" value="AUR62029723"/>
</dbReference>
<dbReference type="InterPro" id="IPR036312">
    <property type="entry name" value="Bifun_inhib/LTP/seed_sf"/>
</dbReference>
<dbReference type="Proteomes" id="UP000596660">
    <property type="component" value="Unplaced"/>
</dbReference>
<dbReference type="KEGG" id="cqi:110690674"/>
<dbReference type="PANTHER" id="PTHR33076">
    <property type="entry name" value="NON-SPECIFIC LIPID-TRANSFER PROTEIN 2-RELATED"/>
    <property type="match status" value="1"/>
</dbReference>
<dbReference type="EnsemblPlants" id="AUR62029723-RA">
    <property type="protein sequence ID" value="AUR62029723-RA:cds"/>
    <property type="gene ID" value="AUR62029723"/>
</dbReference>
<organism evidence="5 6">
    <name type="scientific">Chenopodium quinoa</name>
    <name type="common">Quinoa</name>
    <dbReference type="NCBI Taxonomy" id="63459"/>
    <lineage>
        <taxon>Eukaryota</taxon>
        <taxon>Viridiplantae</taxon>
        <taxon>Streptophyta</taxon>
        <taxon>Embryophyta</taxon>
        <taxon>Tracheophyta</taxon>
        <taxon>Spermatophyta</taxon>
        <taxon>Magnoliopsida</taxon>
        <taxon>eudicotyledons</taxon>
        <taxon>Gunneridae</taxon>
        <taxon>Pentapetalae</taxon>
        <taxon>Caryophyllales</taxon>
        <taxon>Chenopodiaceae</taxon>
        <taxon>Chenopodioideae</taxon>
        <taxon>Atripliceae</taxon>
        <taxon>Chenopodium</taxon>
    </lineage>
</organism>